<dbReference type="RefSeq" id="WP_005960070.1">
    <property type="nucleotide sequence ID" value="NZ_AFOC01000021.1"/>
</dbReference>
<keyword evidence="1" id="KW-0732">Signal</keyword>
<protein>
    <submittedName>
        <fullName evidence="2">IncF plasmid conjugative transfer pilus assembly protein TraU</fullName>
    </submittedName>
</protein>
<evidence type="ECO:0000313" key="2">
    <source>
        <dbReference type="EMBL" id="EGV51936.1"/>
    </source>
</evidence>
<dbReference type="EMBL" id="AFOC01000021">
    <property type="protein sequence ID" value="EGV51936.1"/>
    <property type="molecule type" value="Genomic_DNA"/>
</dbReference>
<organism evidence="2 3">
    <name type="scientific">endosymbiont of Riftia pachyptila</name>
    <name type="common">vent Ph05</name>
    <dbReference type="NCBI Taxonomy" id="1048808"/>
    <lineage>
        <taxon>Bacteria</taxon>
        <taxon>Pseudomonadati</taxon>
        <taxon>Pseudomonadota</taxon>
        <taxon>Gammaproteobacteria</taxon>
        <taxon>sulfur-oxidizing symbionts</taxon>
    </lineage>
</organism>
<sequence length="337" mass="37004">MGAMKCLSPHRFLLATCLTVALTWLSAPQALAAEPCYGRFPNPFTDVCWKCVFPISIGPLRIDMGMEDSGDSVPLICTCPAPPPVFVRIGFGVGFWEPARVAEVVRTPFCSPLLGGVTLGSLAAPSGTNIKTSNNRDAFYHVHWYIYPLLAWMNLLTDLACVTPESFDVLYITEVDPLWEDDELAFLINPEAALFANPIAQAACAADCAAATLGFPLDPLFWCAGCQGSMYPIDGNVKHHEGGVDSSLLLVQRMAAKLHRQLIARDTSSRGAMCLPLPLPILRKSQYKTQMLYPVPFTLNAQPFGRVTIPWGAGREYPVRGEDWAYLIWRKKACCAF</sequence>
<keyword evidence="3" id="KW-1185">Reference proteome</keyword>
<accession>G2DBS3</accession>
<evidence type="ECO:0000256" key="1">
    <source>
        <dbReference type="SAM" id="SignalP"/>
    </source>
</evidence>
<name>G2DBS3_9GAMM</name>
<proteinExistence type="predicted"/>
<dbReference type="Proteomes" id="UP000004491">
    <property type="component" value="Unassembled WGS sequence"/>
</dbReference>
<dbReference type="AlphaFoldDB" id="G2DBS3"/>
<dbReference type="Pfam" id="PF06834">
    <property type="entry name" value="TraU"/>
    <property type="match status" value="1"/>
</dbReference>
<comment type="caution">
    <text evidence="2">The sequence shown here is derived from an EMBL/GenBank/DDBJ whole genome shotgun (WGS) entry which is preliminary data.</text>
</comment>
<feature type="signal peptide" evidence="1">
    <location>
        <begin position="1"/>
        <end position="32"/>
    </location>
</feature>
<dbReference type="NCBIfam" id="NF010297">
    <property type="entry name" value="PRK13737.1"/>
    <property type="match status" value="1"/>
</dbReference>
<reference evidence="2" key="1">
    <citation type="journal article" date="2011" name="ISME J.">
        <title>The endosymbionts of the deep-sea tubeworms Riftia pachyptila and Tevnia jerichonana share an identical physiology as revealed by proteogenomic analyses.</title>
        <authorList>
            <person name="Gardebrecht A."/>
            <person name="Markert S."/>
            <person name="Felbeck H."/>
            <person name="Thuermer A."/>
            <person name="Albrecht D."/>
            <person name="Wollherr A."/>
            <person name="Kabisch J."/>
            <person name="Lehmann R."/>
            <person name="Daniel R."/>
            <person name="Liesegang H."/>
            <person name="Hecker M."/>
            <person name="Sievert S.M."/>
            <person name="Schweder T."/>
        </authorList>
    </citation>
    <scope>NUCLEOTIDE SEQUENCE [LARGE SCALE GENOMIC DNA]</scope>
</reference>
<dbReference type="PATRIC" id="fig|1048808.3.peg.1043"/>
<feature type="chain" id="PRO_5003427788" evidence="1">
    <location>
        <begin position="33"/>
        <end position="337"/>
    </location>
</feature>
<gene>
    <name evidence="2" type="primary">traU</name>
    <name evidence="2" type="ORF">Rifp1Sym_au00160</name>
</gene>
<dbReference type="InterPro" id="IPR009649">
    <property type="entry name" value="TraU"/>
</dbReference>
<evidence type="ECO:0000313" key="3">
    <source>
        <dbReference type="Proteomes" id="UP000004491"/>
    </source>
</evidence>